<dbReference type="InterPro" id="IPR018772">
    <property type="entry name" value="Transcription_activator_HlyU"/>
</dbReference>
<dbReference type="OrthoDB" id="9800971at2"/>
<dbReference type="Pfam" id="PF10115">
    <property type="entry name" value="HlyU"/>
    <property type="match status" value="1"/>
</dbReference>
<dbReference type="EMBL" id="CYPU01000021">
    <property type="protein sequence ID" value="CUH47025.1"/>
    <property type="molecule type" value="Genomic_DNA"/>
</dbReference>
<dbReference type="Gene3D" id="3.30.160.350">
    <property type="match status" value="1"/>
</dbReference>
<name>A0A0P1F1B0_9RHOB</name>
<dbReference type="AlphaFoldDB" id="A0A0P1F1B0"/>
<accession>A0A0P1F1B0</accession>
<protein>
    <recommendedName>
        <fullName evidence="3">Transcriptional activator HlyU</fullName>
    </recommendedName>
</protein>
<proteinExistence type="predicted"/>
<reference evidence="1 2" key="1">
    <citation type="submission" date="2015-09" db="EMBL/GenBank/DDBJ databases">
        <authorList>
            <consortium name="Swine Surveillance"/>
        </authorList>
    </citation>
    <scope>NUCLEOTIDE SEQUENCE [LARGE SCALE GENOMIC DNA]</scope>
    <source>
        <strain evidence="1 2">CECT 4292</strain>
    </source>
</reference>
<evidence type="ECO:0000313" key="2">
    <source>
        <dbReference type="Proteomes" id="UP000050783"/>
    </source>
</evidence>
<dbReference type="Proteomes" id="UP000050783">
    <property type="component" value="Unassembled WGS sequence"/>
</dbReference>
<organism evidence="1 2">
    <name type="scientific">Ruegeria atlantica</name>
    <dbReference type="NCBI Taxonomy" id="81569"/>
    <lineage>
        <taxon>Bacteria</taxon>
        <taxon>Pseudomonadati</taxon>
        <taxon>Pseudomonadota</taxon>
        <taxon>Alphaproteobacteria</taxon>
        <taxon>Rhodobacterales</taxon>
        <taxon>Roseobacteraceae</taxon>
        <taxon>Ruegeria</taxon>
    </lineage>
</organism>
<evidence type="ECO:0008006" key="3">
    <source>
        <dbReference type="Google" id="ProtNLM"/>
    </source>
</evidence>
<gene>
    <name evidence="1" type="ORF">RUA4292_01192</name>
</gene>
<dbReference type="RefSeq" id="WP_058276768.1">
    <property type="nucleotide sequence ID" value="NZ_CYPU01000021.1"/>
</dbReference>
<sequence length="89" mass="10147">MSLFSKLFGGGEKSELEPVSYRGFEIYPDLMPEGGKYRLLARIEKTIDGDRKAHTVIRADVFETRDQGESFSIAKAKQMIDEQGERIFD</sequence>
<evidence type="ECO:0000313" key="1">
    <source>
        <dbReference type="EMBL" id="CUH47025.1"/>
    </source>
</evidence>
<dbReference type="GeneID" id="55492457"/>